<proteinExistence type="predicted"/>
<protein>
    <recommendedName>
        <fullName evidence="4">Neurotransmitter-gated ion-channel transmembrane domain-containing protein</fullName>
    </recommendedName>
</protein>
<evidence type="ECO:0000313" key="5">
    <source>
        <dbReference type="EMBL" id="CAF1501414.1"/>
    </source>
</evidence>
<evidence type="ECO:0000256" key="2">
    <source>
        <dbReference type="SAM" id="MobiDB-lite"/>
    </source>
</evidence>
<feature type="compositionally biased region" description="Acidic residues" evidence="2">
    <location>
        <begin position="99"/>
        <end position="108"/>
    </location>
</feature>
<dbReference type="Gene3D" id="1.20.58.390">
    <property type="entry name" value="Neurotransmitter-gated ion-channel transmembrane domain"/>
    <property type="match status" value="1"/>
</dbReference>
<keyword evidence="3" id="KW-0472">Membrane</keyword>
<keyword evidence="3" id="KW-0812">Transmembrane</keyword>
<dbReference type="GO" id="GO:0016020">
    <property type="term" value="C:membrane"/>
    <property type="evidence" value="ECO:0007669"/>
    <property type="project" value="UniProtKB-SubCell"/>
</dbReference>
<dbReference type="Gene3D" id="2.70.170.10">
    <property type="entry name" value="Neurotransmitter-gated ion-channel ligand-binding domain"/>
    <property type="match status" value="1"/>
</dbReference>
<dbReference type="InterPro" id="IPR006029">
    <property type="entry name" value="Neurotrans-gated_channel_TM"/>
</dbReference>
<evidence type="ECO:0000313" key="7">
    <source>
        <dbReference type="Proteomes" id="UP000663854"/>
    </source>
</evidence>
<keyword evidence="3" id="KW-1133">Transmembrane helix</keyword>
<comment type="caution">
    <text evidence="5">The sequence shown here is derived from an EMBL/GenBank/DDBJ whole genome shotgun (WGS) entry which is preliminary data.</text>
</comment>
<dbReference type="InterPro" id="IPR036719">
    <property type="entry name" value="Neuro-gated_channel_TM_sf"/>
</dbReference>
<evidence type="ECO:0000313" key="6">
    <source>
        <dbReference type="EMBL" id="CAF1655362.1"/>
    </source>
</evidence>
<gene>
    <name evidence="6" type="ORF">JXQ802_LOCUS55186</name>
    <name evidence="5" type="ORF">PYM288_LOCUS38668</name>
</gene>
<sequence length="321" mass="37721">RYTAKKSKEDNQIYICEHRDIKGLFWEKLELHHFPSDVQDLSISIASMFYDDKVILIADPNHLSGVNREAFVDQQEWSLYEHVDTQQRFVKEFIFDDDDDDDDEEENDNNNQLNNTNNNEDRKRSILTITCHAARRSNYFYWNGYCLILLITLLSFCIFAISPHLTGNRIQISCTLLLTSITFRWVVNRSLPTISYLTSMDIYAILCIFILIILCIWHAIIGFLIFKNTSDSVVTSKMWFTSLDRYAFCISMSIFIGIHVIFLIWLIFVPLKHRKNMANKDIQYGLSIVEKKRNRKSKWSKEQRKKSSAYTPVPILDTNVI</sequence>
<feature type="domain" description="Neurotransmitter-gated ion-channel transmembrane" evidence="4">
    <location>
        <begin position="149"/>
        <end position="229"/>
    </location>
</feature>
<evidence type="ECO:0000256" key="1">
    <source>
        <dbReference type="ARBA" id="ARBA00004141"/>
    </source>
</evidence>
<evidence type="ECO:0000256" key="3">
    <source>
        <dbReference type="SAM" id="Phobius"/>
    </source>
</evidence>
<feature type="transmembrane region" description="Helical" evidence="3">
    <location>
        <begin position="140"/>
        <end position="162"/>
    </location>
</feature>
<reference evidence="5" key="1">
    <citation type="submission" date="2021-02" db="EMBL/GenBank/DDBJ databases">
        <authorList>
            <person name="Nowell W R."/>
        </authorList>
    </citation>
    <scope>NUCLEOTIDE SEQUENCE</scope>
</reference>
<dbReference type="Pfam" id="PF02932">
    <property type="entry name" value="Neur_chan_memb"/>
    <property type="match status" value="1"/>
</dbReference>
<evidence type="ECO:0000313" key="8">
    <source>
        <dbReference type="Proteomes" id="UP000663870"/>
    </source>
</evidence>
<evidence type="ECO:0000259" key="4">
    <source>
        <dbReference type="Pfam" id="PF02932"/>
    </source>
</evidence>
<dbReference type="GO" id="GO:0005230">
    <property type="term" value="F:extracellular ligand-gated monoatomic ion channel activity"/>
    <property type="evidence" value="ECO:0007669"/>
    <property type="project" value="InterPro"/>
</dbReference>
<organism evidence="5 7">
    <name type="scientific">Rotaria sordida</name>
    <dbReference type="NCBI Taxonomy" id="392033"/>
    <lineage>
        <taxon>Eukaryota</taxon>
        <taxon>Metazoa</taxon>
        <taxon>Spiralia</taxon>
        <taxon>Gnathifera</taxon>
        <taxon>Rotifera</taxon>
        <taxon>Eurotatoria</taxon>
        <taxon>Bdelloidea</taxon>
        <taxon>Philodinida</taxon>
        <taxon>Philodinidae</taxon>
        <taxon>Rotaria</taxon>
    </lineage>
</organism>
<dbReference type="Proteomes" id="UP000663854">
    <property type="component" value="Unassembled WGS sequence"/>
</dbReference>
<dbReference type="InterPro" id="IPR036734">
    <property type="entry name" value="Neur_chan_lig-bd_sf"/>
</dbReference>
<dbReference type="InterPro" id="IPR038050">
    <property type="entry name" value="Neuro_actylchol_rec"/>
</dbReference>
<feature type="compositionally biased region" description="Low complexity" evidence="2">
    <location>
        <begin position="109"/>
        <end position="118"/>
    </location>
</feature>
<dbReference type="SUPFAM" id="SSF90112">
    <property type="entry name" value="Neurotransmitter-gated ion-channel transmembrane pore"/>
    <property type="match status" value="1"/>
</dbReference>
<feature type="transmembrane region" description="Helical" evidence="3">
    <location>
        <begin position="202"/>
        <end position="225"/>
    </location>
</feature>
<dbReference type="AlphaFoldDB" id="A0A815TIH0"/>
<dbReference type="EMBL" id="CAJNOL010011436">
    <property type="protein sequence ID" value="CAF1655362.1"/>
    <property type="molecule type" value="Genomic_DNA"/>
</dbReference>
<name>A0A815TIH0_9BILA</name>
<dbReference type="InterPro" id="IPR006201">
    <property type="entry name" value="Neur_channel"/>
</dbReference>
<dbReference type="Proteomes" id="UP000663870">
    <property type="component" value="Unassembled WGS sequence"/>
</dbReference>
<feature type="transmembrane region" description="Helical" evidence="3">
    <location>
        <begin position="245"/>
        <end position="268"/>
    </location>
</feature>
<dbReference type="PANTHER" id="PTHR18945">
    <property type="entry name" value="NEUROTRANSMITTER GATED ION CHANNEL"/>
    <property type="match status" value="1"/>
</dbReference>
<keyword evidence="8" id="KW-1185">Reference proteome</keyword>
<dbReference type="EMBL" id="CAJNOH010009645">
    <property type="protein sequence ID" value="CAF1501414.1"/>
    <property type="molecule type" value="Genomic_DNA"/>
</dbReference>
<comment type="subcellular location">
    <subcellularLocation>
        <location evidence="1">Membrane</location>
        <topology evidence="1">Multi-pass membrane protein</topology>
    </subcellularLocation>
</comment>
<feature type="region of interest" description="Disordered" evidence="2">
    <location>
        <begin position="99"/>
        <end position="118"/>
    </location>
</feature>
<dbReference type="GO" id="GO:0004888">
    <property type="term" value="F:transmembrane signaling receptor activity"/>
    <property type="evidence" value="ECO:0007669"/>
    <property type="project" value="InterPro"/>
</dbReference>
<feature type="transmembrane region" description="Helical" evidence="3">
    <location>
        <begin position="168"/>
        <end position="187"/>
    </location>
</feature>
<accession>A0A815TIH0</accession>
<feature type="non-terminal residue" evidence="5">
    <location>
        <position position="321"/>
    </location>
</feature>